<dbReference type="InterPro" id="IPR004562">
    <property type="entry name" value="LipoylTrfase_LipoateP_Ligase"/>
</dbReference>
<dbReference type="Proteomes" id="UP000321378">
    <property type="component" value="Chromosome"/>
</dbReference>
<dbReference type="Gene3D" id="3.30.930.10">
    <property type="entry name" value="Bira Bifunctional Protein, Domain 2"/>
    <property type="match status" value="1"/>
</dbReference>
<comment type="pathway">
    <text evidence="2">Protein modification; protein lipoylation via exogenous pathway; protein N(6)-(lipoyl)lysine from lipoate: step 1/2.</text>
</comment>
<evidence type="ECO:0000256" key="6">
    <source>
        <dbReference type="ARBA" id="ARBA00022840"/>
    </source>
</evidence>
<evidence type="ECO:0000256" key="2">
    <source>
        <dbReference type="ARBA" id="ARBA00005124"/>
    </source>
</evidence>
<gene>
    <name evidence="9" type="primary">lplA</name>
    <name evidence="9" type="ORF">JMUB3935_0718</name>
</gene>
<keyword evidence="5" id="KW-0547">Nucleotide-binding</keyword>
<evidence type="ECO:0000256" key="7">
    <source>
        <dbReference type="ARBA" id="ARBA00048037"/>
    </source>
</evidence>
<evidence type="ECO:0000256" key="4">
    <source>
        <dbReference type="ARBA" id="ARBA00022598"/>
    </source>
</evidence>
<dbReference type="EC" id="6.3.1.20" evidence="3"/>
<dbReference type="GO" id="GO:0005737">
    <property type="term" value="C:cytoplasm"/>
    <property type="evidence" value="ECO:0007669"/>
    <property type="project" value="TreeGrafter"/>
</dbReference>
<dbReference type="PANTHER" id="PTHR12561:SF3">
    <property type="entry name" value="LIPOYLTRANSFERASE 1, MITOCHONDRIAL"/>
    <property type="match status" value="1"/>
</dbReference>
<dbReference type="Gene3D" id="3.30.390.50">
    <property type="entry name" value="CO dehydrogenase flavoprotein, C-terminal domain"/>
    <property type="match status" value="1"/>
</dbReference>
<dbReference type="InterPro" id="IPR045864">
    <property type="entry name" value="aa-tRNA-synth_II/BPL/LPL"/>
</dbReference>
<dbReference type="SUPFAM" id="SSF55681">
    <property type="entry name" value="Class II aaRS and biotin synthetases"/>
    <property type="match status" value="1"/>
</dbReference>
<name>A0A510KJ84_9FUSO</name>
<dbReference type="RefSeq" id="WP_146996168.1">
    <property type="nucleotide sequence ID" value="NZ_AP019840.1"/>
</dbReference>
<dbReference type="Pfam" id="PF10437">
    <property type="entry name" value="Lip_prot_lig_C"/>
    <property type="match status" value="1"/>
</dbReference>
<dbReference type="GO" id="GO:0016979">
    <property type="term" value="F:lipoate-protein ligase activity"/>
    <property type="evidence" value="ECO:0007669"/>
    <property type="project" value="UniProtKB-EC"/>
</dbReference>
<feature type="domain" description="BPL/LPL catalytic" evidence="8">
    <location>
        <begin position="26"/>
        <end position="214"/>
    </location>
</feature>
<evidence type="ECO:0000313" key="10">
    <source>
        <dbReference type="Proteomes" id="UP000321378"/>
    </source>
</evidence>
<evidence type="ECO:0000256" key="3">
    <source>
        <dbReference type="ARBA" id="ARBA00012367"/>
    </source>
</evidence>
<dbReference type="EMBL" id="AP019840">
    <property type="protein sequence ID" value="BBM51740.1"/>
    <property type="molecule type" value="Genomic_DNA"/>
</dbReference>
<dbReference type="SUPFAM" id="SSF82649">
    <property type="entry name" value="SufE/NifU"/>
    <property type="match status" value="1"/>
</dbReference>
<dbReference type="AlphaFoldDB" id="A0A510KJ84"/>
<dbReference type="FunFam" id="3.30.930.10:FF:000072">
    <property type="entry name" value="Lipoate--protein ligase"/>
    <property type="match status" value="1"/>
</dbReference>
<dbReference type="PANTHER" id="PTHR12561">
    <property type="entry name" value="LIPOATE-PROTEIN LIGASE"/>
    <property type="match status" value="1"/>
</dbReference>
<dbReference type="NCBIfam" id="TIGR00545">
    <property type="entry name" value="lipoyltrans"/>
    <property type="match status" value="1"/>
</dbReference>
<dbReference type="InterPro" id="IPR004143">
    <property type="entry name" value="BPL_LPL_catalytic"/>
</dbReference>
<dbReference type="PROSITE" id="PS51733">
    <property type="entry name" value="BPL_LPL_CATALYTIC"/>
    <property type="match status" value="1"/>
</dbReference>
<evidence type="ECO:0000256" key="1">
    <source>
        <dbReference type="ARBA" id="ARBA00005085"/>
    </source>
</evidence>
<dbReference type="GO" id="GO:0017118">
    <property type="term" value="F:lipoyltransferase activity"/>
    <property type="evidence" value="ECO:0007669"/>
    <property type="project" value="TreeGrafter"/>
</dbReference>
<dbReference type="InterPro" id="IPR019491">
    <property type="entry name" value="Lipoate_protein_ligase_C"/>
</dbReference>
<comment type="pathway">
    <text evidence="1">Protein modification; protein lipoylation via exogenous pathway; protein N(6)-(lipoyl)lysine from lipoate: step 2/2.</text>
</comment>
<sequence>MKYYINNSNDPAFNIALEEYCFKQLRDIGEIFLLWINEPTIVVGKYQNTIEEINTEYTREKGIHVVRRISGGGAVYHDLNNLNYTIISNKQEDKEGFNFKEFSKPIIETLAELGVKAKFTGRNDLEIDGQKFCGNAQAYIKGRVMHHGCLLFDVNFGELGNALKVSKDKIESKGVKSVRSRVTNILPHLKQPITVNEFGEKIMEYMKKHYPEMKEYKFTPEELKIIEENAEKKHRNWEWVYGTSPEFNITREKRFTNGKIQIFTTVENSRIKNIKFYGDFFGKNEDLSKIENLLKDTKYTREAVKEKLETVNIGEYFSRFTVDEVVEVIVE</sequence>
<keyword evidence="6" id="KW-0067">ATP-binding</keyword>
<dbReference type="GO" id="GO:0005524">
    <property type="term" value="F:ATP binding"/>
    <property type="evidence" value="ECO:0007669"/>
    <property type="project" value="UniProtKB-KW"/>
</dbReference>
<evidence type="ECO:0000256" key="5">
    <source>
        <dbReference type="ARBA" id="ARBA00022741"/>
    </source>
</evidence>
<dbReference type="Pfam" id="PF21948">
    <property type="entry name" value="LplA-B_cat"/>
    <property type="match status" value="1"/>
</dbReference>
<keyword evidence="4" id="KW-0436">Ligase</keyword>
<evidence type="ECO:0000313" key="9">
    <source>
        <dbReference type="EMBL" id="BBM51740.1"/>
    </source>
</evidence>
<dbReference type="GO" id="GO:0009249">
    <property type="term" value="P:protein lipoylation"/>
    <property type="evidence" value="ECO:0007669"/>
    <property type="project" value="InterPro"/>
</dbReference>
<dbReference type="STRING" id="1122173.GCA_000482505_02505"/>
<dbReference type="UniPathway" id="UPA00537">
    <property type="reaction ID" value="UER00594"/>
</dbReference>
<reference evidence="9 10" key="1">
    <citation type="submission" date="2019-07" db="EMBL/GenBank/DDBJ databases">
        <title>Complete Genome Sequence of Leptotrichia trevisanii Strain JMUB3935.</title>
        <authorList>
            <person name="Watanabe S."/>
            <person name="Cui L."/>
        </authorList>
    </citation>
    <scope>NUCLEOTIDE SEQUENCE [LARGE SCALE GENOMIC DNA]</scope>
    <source>
        <strain evidence="9 10">JMUB3935</strain>
    </source>
</reference>
<evidence type="ECO:0000259" key="8">
    <source>
        <dbReference type="PROSITE" id="PS51733"/>
    </source>
</evidence>
<organism evidence="9 10">
    <name type="scientific">Leptotrichia trevisanii</name>
    <dbReference type="NCBI Taxonomy" id="109328"/>
    <lineage>
        <taxon>Bacteria</taxon>
        <taxon>Fusobacteriati</taxon>
        <taxon>Fusobacteriota</taxon>
        <taxon>Fusobacteriia</taxon>
        <taxon>Fusobacteriales</taxon>
        <taxon>Leptotrichiaceae</taxon>
        <taxon>Leptotrichia</taxon>
    </lineage>
</organism>
<protein>
    <recommendedName>
        <fullName evidence="3">lipoate--protein ligase</fullName>
        <ecNumber evidence="3">6.3.1.20</ecNumber>
    </recommendedName>
</protein>
<comment type="catalytic activity">
    <reaction evidence="7">
        <text>L-lysyl-[lipoyl-carrier protein] + (R)-lipoate + ATP = N(6)-[(R)-lipoyl]-L-lysyl-[lipoyl-carrier protein] + AMP + diphosphate + H(+)</text>
        <dbReference type="Rhea" id="RHEA:49288"/>
        <dbReference type="Rhea" id="RHEA-COMP:10500"/>
        <dbReference type="Rhea" id="RHEA-COMP:10502"/>
        <dbReference type="ChEBI" id="CHEBI:15378"/>
        <dbReference type="ChEBI" id="CHEBI:29969"/>
        <dbReference type="ChEBI" id="CHEBI:30616"/>
        <dbReference type="ChEBI" id="CHEBI:33019"/>
        <dbReference type="ChEBI" id="CHEBI:83088"/>
        <dbReference type="ChEBI" id="CHEBI:83099"/>
        <dbReference type="ChEBI" id="CHEBI:456215"/>
        <dbReference type="EC" id="6.3.1.20"/>
    </reaction>
</comment>
<proteinExistence type="predicted"/>
<accession>A0A510KJ84</accession>
<dbReference type="CDD" id="cd16443">
    <property type="entry name" value="LplA"/>
    <property type="match status" value="1"/>
</dbReference>